<name>A0A382K9S2_9ZZZZ</name>
<proteinExistence type="predicted"/>
<organism evidence="1">
    <name type="scientific">marine metagenome</name>
    <dbReference type="NCBI Taxonomy" id="408172"/>
    <lineage>
        <taxon>unclassified sequences</taxon>
        <taxon>metagenomes</taxon>
        <taxon>ecological metagenomes</taxon>
    </lineage>
</organism>
<sequence length="53" mass="5925">MPDISLRTALADQDRQSAKNIILNQLTEQHLVQALNDLLFVAVSVSETDHLTH</sequence>
<reference evidence="1" key="1">
    <citation type="submission" date="2018-05" db="EMBL/GenBank/DDBJ databases">
        <authorList>
            <person name="Lanie J.A."/>
            <person name="Ng W.-L."/>
            <person name="Kazmierczak K.M."/>
            <person name="Andrzejewski T.M."/>
            <person name="Davidsen T.M."/>
            <person name="Wayne K.J."/>
            <person name="Tettelin H."/>
            <person name="Glass J.I."/>
            <person name="Rusch D."/>
            <person name="Podicherti R."/>
            <person name="Tsui H.-C.T."/>
            <person name="Winkler M.E."/>
        </authorList>
    </citation>
    <scope>NUCLEOTIDE SEQUENCE</scope>
</reference>
<protein>
    <submittedName>
        <fullName evidence="1">Uncharacterized protein</fullName>
    </submittedName>
</protein>
<dbReference type="AlphaFoldDB" id="A0A382K9S2"/>
<gene>
    <name evidence="1" type="ORF">METZ01_LOCUS274074</name>
</gene>
<evidence type="ECO:0000313" key="1">
    <source>
        <dbReference type="EMBL" id="SVC21220.1"/>
    </source>
</evidence>
<feature type="non-terminal residue" evidence="1">
    <location>
        <position position="53"/>
    </location>
</feature>
<dbReference type="EMBL" id="UINC01079325">
    <property type="protein sequence ID" value="SVC21220.1"/>
    <property type="molecule type" value="Genomic_DNA"/>
</dbReference>
<accession>A0A382K9S2</accession>